<dbReference type="SUPFAM" id="SSF54427">
    <property type="entry name" value="NTF2-like"/>
    <property type="match status" value="1"/>
</dbReference>
<evidence type="ECO:0000259" key="5">
    <source>
        <dbReference type="Pfam" id="PF04335"/>
    </source>
</evidence>
<name>A0ABX2P8A5_9PROT</name>
<dbReference type="EMBL" id="JABXXV010000011">
    <property type="protein sequence ID" value="NVN48203.1"/>
    <property type="molecule type" value="Genomic_DNA"/>
</dbReference>
<evidence type="ECO:0000256" key="1">
    <source>
        <dbReference type="ARBA" id="ARBA00004167"/>
    </source>
</evidence>
<evidence type="ECO:0000256" key="3">
    <source>
        <dbReference type="ARBA" id="ARBA00022989"/>
    </source>
</evidence>
<comment type="caution">
    <text evidence="6">The sequence shown here is derived from an EMBL/GenBank/DDBJ whole genome shotgun (WGS) entry which is preliminary data.</text>
</comment>
<organism evidence="6 7">
    <name type="scientific">Asaia spathodeae</name>
    <dbReference type="NCBI Taxonomy" id="657016"/>
    <lineage>
        <taxon>Bacteria</taxon>
        <taxon>Pseudomonadati</taxon>
        <taxon>Pseudomonadota</taxon>
        <taxon>Alphaproteobacteria</taxon>
        <taxon>Acetobacterales</taxon>
        <taxon>Acetobacteraceae</taxon>
        <taxon>Asaia</taxon>
    </lineage>
</organism>
<keyword evidence="3" id="KW-1133">Transmembrane helix</keyword>
<dbReference type="Pfam" id="PF04335">
    <property type="entry name" value="VirB8"/>
    <property type="match status" value="1"/>
</dbReference>
<keyword evidence="4" id="KW-0472">Membrane</keyword>
<gene>
    <name evidence="6" type="ORF">HW542_15490</name>
</gene>
<evidence type="ECO:0000313" key="6">
    <source>
        <dbReference type="EMBL" id="NVN48203.1"/>
    </source>
</evidence>
<protein>
    <recommendedName>
        <fullName evidence="5">Bacterial virulence protein VirB8 domain-containing protein</fullName>
    </recommendedName>
</protein>
<accession>A0ABX2P8A5</accession>
<evidence type="ECO:0000256" key="2">
    <source>
        <dbReference type="ARBA" id="ARBA00022692"/>
    </source>
</evidence>
<feature type="domain" description="Bacterial virulence protein VirB8" evidence="5">
    <location>
        <begin position="38"/>
        <end position="247"/>
    </location>
</feature>
<keyword evidence="7" id="KW-1185">Reference proteome</keyword>
<dbReference type="Proteomes" id="UP001516351">
    <property type="component" value="Unassembled WGS sequence"/>
</dbReference>
<dbReference type="InterPro" id="IPR032710">
    <property type="entry name" value="NTF2-like_dom_sf"/>
</dbReference>
<comment type="subcellular location">
    <subcellularLocation>
        <location evidence="1">Membrane</location>
        <topology evidence="1">Single-pass membrane protein</topology>
    </subcellularLocation>
</comment>
<keyword evidence="2" id="KW-0812">Transmembrane</keyword>
<proteinExistence type="predicted"/>
<dbReference type="CDD" id="cd16425">
    <property type="entry name" value="TrbF"/>
    <property type="match status" value="1"/>
</dbReference>
<reference evidence="6 7" key="1">
    <citation type="submission" date="2020-06" db="EMBL/GenBank/DDBJ databases">
        <title>Synonyms of Asaia species.</title>
        <authorList>
            <person name="Sombolestani A."/>
        </authorList>
    </citation>
    <scope>NUCLEOTIDE SEQUENCE [LARGE SCALE GENOMIC DNA]</scope>
    <source>
        <strain evidence="6 7">LMG 27047</strain>
    </source>
</reference>
<dbReference type="InterPro" id="IPR035658">
    <property type="entry name" value="TrbF"/>
</dbReference>
<sequence>MLFFFVSSIIKYDNGDFMKNSDVSKRPPSKADNPYLHAREEYASRYGSYVAAARNWRLVAVGSLCVSVLLIADNWHLANKAETMPYIVSVDHLGQTKFEGVPSPASADNPLIIKGALETWVRDARSIIADPHAERHNIDTVYCFISRGSPAYRTLTDWYSTRQPFEFATRATVDITNLNALPVGNVSQSHTWTVTWDETQTNADGTVTTPAHWTANITYSRSAVRLDDPRSTINPIGLLITNYSWAKQS</sequence>
<evidence type="ECO:0000313" key="7">
    <source>
        <dbReference type="Proteomes" id="UP001516351"/>
    </source>
</evidence>
<dbReference type="Gene3D" id="3.10.450.230">
    <property type="entry name" value="VirB8 protein"/>
    <property type="match status" value="1"/>
</dbReference>
<evidence type="ECO:0000256" key="4">
    <source>
        <dbReference type="ARBA" id="ARBA00023136"/>
    </source>
</evidence>
<dbReference type="InterPro" id="IPR007430">
    <property type="entry name" value="VirB8"/>
</dbReference>